<protein>
    <submittedName>
        <fullName evidence="9">Molecular chaperone</fullName>
    </submittedName>
</protein>
<dbReference type="InterPro" id="IPR045324">
    <property type="entry name" value="Small_multidrug_res"/>
</dbReference>
<proteinExistence type="inferred from homology"/>
<evidence type="ECO:0000256" key="1">
    <source>
        <dbReference type="ARBA" id="ARBA00004651"/>
    </source>
</evidence>
<gene>
    <name evidence="9" type="ORF">GCM10017600_49380</name>
</gene>
<evidence type="ECO:0000313" key="10">
    <source>
        <dbReference type="Proteomes" id="UP001143474"/>
    </source>
</evidence>
<dbReference type="GO" id="GO:0022857">
    <property type="term" value="F:transmembrane transporter activity"/>
    <property type="evidence" value="ECO:0007669"/>
    <property type="project" value="InterPro"/>
</dbReference>
<accession>A0A9W6MET7</accession>
<dbReference type="InterPro" id="IPR000390">
    <property type="entry name" value="Small_drug/metabolite_transptr"/>
</dbReference>
<organism evidence="9 10">
    <name type="scientific">Streptosporangium carneum</name>
    <dbReference type="NCBI Taxonomy" id="47481"/>
    <lineage>
        <taxon>Bacteria</taxon>
        <taxon>Bacillati</taxon>
        <taxon>Actinomycetota</taxon>
        <taxon>Actinomycetes</taxon>
        <taxon>Streptosporangiales</taxon>
        <taxon>Streptosporangiaceae</taxon>
        <taxon>Streptosporangium</taxon>
    </lineage>
</organism>
<evidence type="ECO:0000256" key="4">
    <source>
        <dbReference type="ARBA" id="ARBA00022692"/>
    </source>
</evidence>
<dbReference type="FunFam" id="1.10.3730.20:FF:000001">
    <property type="entry name" value="Quaternary ammonium compound resistance transporter SugE"/>
    <property type="match status" value="1"/>
</dbReference>
<keyword evidence="4 7" id="KW-0812">Transmembrane</keyword>
<name>A0A9W6MET7_9ACTN</name>
<keyword evidence="10" id="KW-1185">Reference proteome</keyword>
<feature type="transmembrane region" description="Helical" evidence="8">
    <location>
        <begin position="6"/>
        <end position="25"/>
    </location>
</feature>
<dbReference type="InterPro" id="IPR037185">
    <property type="entry name" value="EmrE-like"/>
</dbReference>
<dbReference type="SUPFAM" id="SSF103481">
    <property type="entry name" value="Multidrug resistance efflux transporter EmrE"/>
    <property type="match status" value="1"/>
</dbReference>
<evidence type="ECO:0000256" key="8">
    <source>
        <dbReference type="SAM" id="Phobius"/>
    </source>
</evidence>
<dbReference type="Gene3D" id="1.10.3730.20">
    <property type="match status" value="1"/>
</dbReference>
<dbReference type="GO" id="GO:0005886">
    <property type="term" value="C:plasma membrane"/>
    <property type="evidence" value="ECO:0007669"/>
    <property type="project" value="UniProtKB-SubCell"/>
</dbReference>
<evidence type="ECO:0000256" key="2">
    <source>
        <dbReference type="ARBA" id="ARBA00022448"/>
    </source>
</evidence>
<dbReference type="PANTHER" id="PTHR30561:SF0">
    <property type="entry name" value="GUANIDINIUM EXPORTER"/>
    <property type="match status" value="1"/>
</dbReference>
<feature type="transmembrane region" description="Helical" evidence="8">
    <location>
        <begin position="64"/>
        <end position="83"/>
    </location>
</feature>
<keyword evidence="2" id="KW-0813">Transport</keyword>
<dbReference type="AlphaFoldDB" id="A0A9W6MET7"/>
<keyword evidence="5 8" id="KW-1133">Transmembrane helix</keyword>
<evidence type="ECO:0000256" key="3">
    <source>
        <dbReference type="ARBA" id="ARBA00022475"/>
    </source>
</evidence>
<comment type="subcellular location">
    <subcellularLocation>
        <location evidence="1 7">Cell membrane</location>
        <topology evidence="1 7">Multi-pass membrane protein</topology>
    </subcellularLocation>
</comment>
<reference evidence="9" key="1">
    <citation type="journal article" date="2014" name="Int. J. Syst. Evol. Microbiol.">
        <title>Complete genome sequence of Corynebacterium casei LMG S-19264T (=DSM 44701T), isolated from a smear-ripened cheese.</title>
        <authorList>
            <consortium name="US DOE Joint Genome Institute (JGI-PGF)"/>
            <person name="Walter F."/>
            <person name="Albersmeier A."/>
            <person name="Kalinowski J."/>
            <person name="Ruckert C."/>
        </authorList>
    </citation>
    <scope>NUCLEOTIDE SEQUENCE</scope>
    <source>
        <strain evidence="9">VKM Ac-2007</strain>
    </source>
</reference>
<dbReference type="Proteomes" id="UP001143474">
    <property type="component" value="Unassembled WGS sequence"/>
</dbReference>
<evidence type="ECO:0000256" key="6">
    <source>
        <dbReference type="ARBA" id="ARBA00023136"/>
    </source>
</evidence>
<keyword evidence="6 8" id="KW-0472">Membrane</keyword>
<dbReference type="Pfam" id="PF00893">
    <property type="entry name" value="Multi_Drug_Res"/>
    <property type="match status" value="1"/>
</dbReference>
<reference evidence="9" key="2">
    <citation type="submission" date="2023-01" db="EMBL/GenBank/DDBJ databases">
        <authorList>
            <person name="Sun Q."/>
            <person name="Evtushenko L."/>
        </authorList>
    </citation>
    <scope>NUCLEOTIDE SEQUENCE</scope>
    <source>
        <strain evidence="9">VKM Ac-2007</strain>
    </source>
</reference>
<evidence type="ECO:0000256" key="7">
    <source>
        <dbReference type="RuleBase" id="RU003942"/>
    </source>
</evidence>
<dbReference type="PANTHER" id="PTHR30561">
    <property type="entry name" value="SMR FAMILY PROTON-DEPENDENT DRUG EFFLUX TRANSPORTER SUGE"/>
    <property type="match status" value="1"/>
</dbReference>
<comment type="caution">
    <text evidence="9">The sequence shown here is derived from an EMBL/GenBank/DDBJ whole genome shotgun (WGS) entry which is preliminary data.</text>
</comment>
<keyword evidence="3" id="KW-1003">Cell membrane</keyword>
<dbReference type="EMBL" id="BSEV01000011">
    <property type="protein sequence ID" value="GLK11531.1"/>
    <property type="molecule type" value="Genomic_DNA"/>
</dbReference>
<sequence>MEGAVMAWVVIVVAGLFEVAMAYSLKMSHGFSVPLPSVAFFVFAALSFGLLATALKSLEVGTAYAVWTGIGAVGTATLGMLVLGDDASPLKIASIALILAGVVGLNLAGGGH</sequence>
<evidence type="ECO:0000313" key="9">
    <source>
        <dbReference type="EMBL" id="GLK11531.1"/>
    </source>
</evidence>
<feature type="transmembrane region" description="Helical" evidence="8">
    <location>
        <begin position="37"/>
        <end position="58"/>
    </location>
</feature>
<evidence type="ECO:0000256" key="5">
    <source>
        <dbReference type="ARBA" id="ARBA00022989"/>
    </source>
</evidence>
<comment type="similarity">
    <text evidence="7">Belongs to the drug/metabolite transporter (DMT) superfamily. Small multidrug resistance (SMR) (TC 2.A.7.1) family.</text>
</comment>
<feature type="transmembrane region" description="Helical" evidence="8">
    <location>
        <begin position="90"/>
        <end position="109"/>
    </location>
</feature>